<dbReference type="SUPFAM" id="SSF52540">
    <property type="entry name" value="P-loop containing nucleoside triphosphate hydrolases"/>
    <property type="match status" value="3"/>
</dbReference>
<dbReference type="Gene3D" id="3.40.850.10">
    <property type="entry name" value="Kinesin motor domain"/>
    <property type="match status" value="2"/>
</dbReference>
<dbReference type="SUPFAM" id="SSF57997">
    <property type="entry name" value="Tropomyosin"/>
    <property type="match status" value="1"/>
</dbReference>
<feature type="region of interest" description="Disordered" evidence="8">
    <location>
        <begin position="327"/>
        <end position="347"/>
    </location>
</feature>
<proteinExistence type="inferred from homology"/>
<dbReference type="GO" id="GO:0005524">
    <property type="term" value="F:ATP binding"/>
    <property type="evidence" value="ECO:0007669"/>
    <property type="project" value="UniProtKB-UniRule"/>
</dbReference>
<dbReference type="InterPro" id="IPR000048">
    <property type="entry name" value="IQ_motif_EF-hand-BS"/>
</dbReference>
<dbReference type="GO" id="GO:0000146">
    <property type="term" value="F:microfilament motor activity"/>
    <property type="evidence" value="ECO:0007669"/>
    <property type="project" value="TreeGrafter"/>
</dbReference>
<dbReference type="PRINTS" id="PR00193">
    <property type="entry name" value="MYOSINHEAVY"/>
</dbReference>
<dbReference type="SMART" id="SM00242">
    <property type="entry name" value="MYSc"/>
    <property type="match status" value="1"/>
</dbReference>
<dbReference type="PANTHER" id="PTHR13140:SF706">
    <property type="entry name" value="DILUTE CLASS UNCONVENTIONAL MYOSIN, ISOFORM C"/>
    <property type="match status" value="1"/>
</dbReference>
<feature type="coiled-coil region" evidence="7">
    <location>
        <begin position="1440"/>
        <end position="1530"/>
    </location>
</feature>
<feature type="binding site" evidence="6">
    <location>
        <begin position="385"/>
        <end position="392"/>
    </location>
    <ligand>
        <name>ATP</name>
        <dbReference type="ChEBI" id="CHEBI:30616"/>
    </ligand>
</feature>
<feature type="region of interest" description="Disordered" evidence="8">
    <location>
        <begin position="24"/>
        <end position="51"/>
    </location>
</feature>
<evidence type="ECO:0000256" key="2">
    <source>
        <dbReference type="ARBA" id="ARBA00022840"/>
    </source>
</evidence>
<comment type="similarity">
    <text evidence="6">Belongs to the TRAFAC class myosin-kinesin ATPase superfamily. Myosin family.</text>
</comment>
<organism evidence="10">
    <name type="scientific">Chaetoceros debilis</name>
    <dbReference type="NCBI Taxonomy" id="122233"/>
    <lineage>
        <taxon>Eukaryota</taxon>
        <taxon>Sar</taxon>
        <taxon>Stramenopiles</taxon>
        <taxon>Ochrophyta</taxon>
        <taxon>Bacillariophyta</taxon>
        <taxon>Coscinodiscophyceae</taxon>
        <taxon>Chaetocerotophycidae</taxon>
        <taxon>Chaetocerotales</taxon>
        <taxon>Chaetocerotaceae</taxon>
        <taxon>Chaetoceros</taxon>
    </lineage>
</organism>
<feature type="coiled-coil region" evidence="7">
    <location>
        <begin position="2256"/>
        <end position="2304"/>
    </location>
</feature>
<keyword evidence="5 6" id="KW-0009">Actin-binding</keyword>
<feature type="coiled-coil region" evidence="7">
    <location>
        <begin position="1692"/>
        <end position="1796"/>
    </location>
</feature>
<feature type="domain" description="Myosin motor" evidence="9">
    <location>
        <begin position="222"/>
        <end position="1031"/>
    </location>
</feature>
<evidence type="ECO:0000256" key="3">
    <source>
        <dbReference type="ARBA" id="ARBA00023123"/>
    </source>
</evidence>
<dbReference type="InterPro" id="IPR001609">
    <property type="entry name" value="Myosin_head_motor_dom-like"/>
</dbReference>
<dbReference type="Gene3D" id="1.20.120.720">
    <property type="entry name" value="Myosin VI head, motor domain, U50 subdomain"/>
    <property type="match status" value="1"/>
</dbReference>
<keyword evidence="3 6" id="KW-0518">Myosin</keyword>
<dbReference type="Pfam" id="PF00063">
    <property type="entry name" value="Myosin_head"/>
    <property type="match status" value="2"/>
</dbReference>
<evidence type="ECO:0000256" key="7">
    <source>
        <dbReference type="SAM" id="Coils"/>
    </source>
</evidence>
<evidence type="ECO:0000256" key="6">
    <source>
        <dbReference type="PROSITE-ProRule" id="PRU00782"/>
    </source>
</evidence>
<dbReference type="Gene3D" id="1.20.58.530">
    <property type="match status" value="1"/>
</dbReference>
<evidence type="ECO:0000313" key="10">
    <source>
        <dbReference type="EMBL" id="CAE0469919.1"/>
    </source>
</evidence>
<feature type="coiled-coil region" evidence="7">
    <location>
        <begin position="1370"/>
        <end position="1397"/>
    </location>
</feature>
<dbReference type="Gene3D" id="1.20.5.190">
    <property type="match status" value="1"/>
</dbReference>
<dbReference type="GO" id="GO:0016459">
    <property type="term" value="C:myosin complex"/>
    <property type="evidence" value="ECO:0007669"/>
    <property type="project" value="UniProtKB-KW"/>
</dbReference>
<dbReference type="GO" id="GO:0016020">
    <property type="term" value="C:membrane"/>
    <property type="evidence" value="ECO:0007669"/>
    <property type="project" value="TreeGrafter"/>
</dbReference>
<dbReference type="Pfam" id="PF00612">
    <property type="entry name" value="IQ"/>
    <property type="match status" value="2"/>
</dbReference>
<evidence type="ECO:0000256" key="1">
    <source>
        <dbReference type="ARBA" id="ARBA00022741"/>
    </source>
</evidence>
<dbReference type="EMBL" id="HBIO01019217">
    <property type="protein sequence ID" value="CAE0469919.1"/>
    <property type="molecule type" value="Transcribed_RNA"/>
</dbReference>
<gene>
    <name evidence="10" type="ORF">CDEB00056_LOCUS14772</name>
</gene>
<feature type="region of interest" description="Actin-binding" evidence="6">
    <location>
        <begin position="892"/>
        <end position="914"/>
    </location>
</feature>
<evidence type="ECO:0000256" key="8">
    <source>
        <dbReference type="SAM" id="MobiDB-lite"/>
    </source>
</evidence>
<name>A0A7S3VBE4_9STRA</name>
<dbReference type="SMART" id="SM00015">
    <property type="entry name" value="IQ"/>
    <property type="match status" value="5"/>
</dbReference>
<dbReference type="InterPro" id="IPR027417">
    <property type="entry name" value="P-loop_NTPase"/>
</dbReference>
<evidence type="ECO:0000256" key="4">
    <source>
        <dbReference type="ARBA" id="ARBA00023175"/>
    </source>
</evidence>
<dbReference type="CDD" id="cd00124">
    <property type="entry name" value="MYSc"/>
    <property type="match status" value="1"/>
</dbReference>
<keyword evidence="7" id="KW-0175">Coiled coil</keyword>
<dbReference type="InterPro" id="IPR036961">
    <property type="entry name" value="Kinesin_motor_dom_sf"/>
</dbReference>
<accession>A0A7S3VBE4</accession>
<evidence type="ECO:0000256" key="5">
    <source>
        <dbReference type="ARBA" id="ARBA00023203"/>
    </source>
</evidence>
<dbReference type="GO" id="GO:0051015">
    <property type="term" value="F:actin filament binding"/>
    <property type="evidence" value="ECO:0007669"/>
    <property type="project" value="TreeGrafter"/>
</dbReference>
<sequence length="2637" mass="300500">MSSSTPSRHRSSEGRMIHRKQHSNNFNLSGMNSPLQHIQRPASPGTGRRRLLNRRHSSGLATSDTSDNHSNTAVYVKDAAYVWLPAQIQSSVEDHIVVKVVLPDEWVETTILQDKSSIAELEQPMTSGGFENYTSPKSEYSRGHSNLRKLKIDNALKGRKWYNYERAQLEFDESIPKGVMRTIKLSDYANSEPPLQNTDRHAQRLLSRHKHYQKNTIYHPIINARDMADLHYLHEAAILYNLKLRHGKSLPYTRVGDIVVAVNPFEWIESLYSTEKQALYARHLIWEAKDCDEIVESEKDTTCDQISGVQSRGEEVMNEDGLLSISSLATEERSTDESKKDKHEPMSHGSIYSKLGLEPHVFELAALAYRGLACNRQNQTILVSGESGAGKTETVKIVMSNLATVEKTRPFYHPKGKVIPQRNRGTDGIELNGIVRQVLDSNPVFEAFGCAKTIRNDNSSRFGRFTQLQYEVESKRDAEYNSRQNVPNCLLVGSHCITYLLEKNRVVRHANGERNYHIFYQLICAPEREKSRIWKGLKGTTYDSFNYIGDIDANKNEAVSEKENWSETVNAMKVFGFQDDSFRQLLRALCVVLQLGNLTFSPVSTSEEGSDISSLDEMEKLSSLVGISKEKLTTALTLRINKIRGEEVISKPNAKDAKDGCDALAKTIYSCIFGHLVKQINDHTSVESQEDYLPCGSIGTISLLDIFGFERFETNRFEQLCINFSNERLQHRYVLDNFRAVKEEYTAEGIDIFDFSMVDNSGVLKLLEGKLGLITSLNEECMRPQGNPGSFVYKLKMLHSDSKHLLVDRLQEHCEFGISHFAGAVTYDATEFLKSNADLTPKDLINCVCESSNPFISSEFNALISDEKEANNGPRRRNRAKRTVIAKFRSQLNILMESIELTKTRYIRTIKPNNDMIPRRINHRDTMNQLESAGLVTAITISRETFPNRLPYNVIWDRFNCLRHEHPKEKQCQMRKFSEIQLRGLVAQLLTSLLLKSFTRADGVRVPSFSCGRTKVYFRTGALEDLENERMEYYSIHASTLQTWYRSHTCRLNFVRAIWLVIKLQSNVRTMIEKKKLRALRKAIIVIQSLQRMKVAKKSHASVRGALVKLQGNWRGLRQRSIYKSHIQLAITFQTWARAYLCRESYLRVMRSITKIQAFWRGTKARMTVLRMIQKIANRVEIEEAAREDHGSCDRSPECLEVDQSLQFLDANSQAVRFARVRPMTEDQQETSSGGSYSHIATSSLSSVYASCESSLPSDGSSGTGRVSRRESHRRNILDALNQGEVHDLREEIISLKKETRDLFIEVEIRDRDLDAIKESCASAENENSSLRSQIHSDRRKIARFKDQNFAAEQQLQSLRFEQESLEMKMASMVEEDQSLQQTVARLEKNEEYLKRELHTIQSSSILLRQELELRSCSLETAESQLKTLEVVDTNRLSELGTKTLVINELKQKVELLEDENAEMNVEVDSSYTEVNALRNQIKTLIAENEKMNIELKKSFDEVNSKSASLDSISRRLKIAEIKKTQMEKDSSIMMSDFQRLEVERNSQRTQIFSLLQQNETCEATVQDLSGKIIDASGQLNDLTVVIEGKVKENKMCQGKNVLLTKEREALGDQVTTLISEADECKRLISSFDDSIKSKNIEASELKGQLASIQQHLSARDIEVNNCHSQIKDLNEMINVKNHNGRDFIAKISFLESDLAACKDELREYLNLVPSLNEMVEERDGKVNNLSIKITSLEDDLTTRERELLALNEKITSQIVEVEESHVTASSLNEELEALKKAAEAKSAKVSDIKQEASSLRQALTSSEQHIISLKGIIESGEVEIKEMKNEIASHVKGIAEGEKRFIALNNQLALQDETIIILRQQIHASGNQSAAVNIDLDAKNTELKQFRSNAVTTTKAMQVAKAEIDGVKQKLLVKDNTIRVAEELVSLRGVQIDDHQTEIDSLVHTVDERGKEIISLNEQLSSQKNINASLQIDIISLTQTIDDNEEEFTSLNNQVNFQKDTITSSKKNIAEYQIATQNSEGEKDNLHAQVSTLIKTLEDKESAFVDLRRNISSIKEELASRDSELSVSQNKNSSSQQCIFVLERDIQERDDIVSQLQDKLTSLQQENGKIDKALQSKSIEFDKRKDEVLALQQEVSASVEETTELENEKILLQSSINDLQARLAEQKESFSGESDKFVTKLEAHEIAMLTLQEKVEGLTNDNDAQVGEINSLQKILDDKHREGIDLKKTLHLLKSELVQMKTKDLHSKCHSQSLQVRIDQLERMADKESEERETLNSRVMDLSQEKEDLANKYNVLTAEISNRRTDRDQFDSEKLASLNAQVTILEEENIWMKNNLDELDRGRLDLMNQMQSLVVSGKSANNRSQALLITNKSLHEKISALQLENTHIKREMHVNTTHSQHENEKCIQTRFKRLLQDRESEIYELKESLANNIKERAYSSHMSETKMHRERETFLSEIHDLKDSLHKVKGHSDDYKSKIIDALQTSHSTRERETRKLKKEIKRLQLEVKEKAFVSSTHLKTKCRHAEVIKQNLLANQKELQQKLVMLMKLFQSLCDSTSSTKVWRKESREKGHEDTLDQIISSMEDICKSNDDIYSINKLDGIIEPISYPPGTLPTATSTFLQQSPSFGAYK</sequence>
<dbReference type="PANTHER" id="PTHR13140">
    <property type="entry name" value="MYOSIN"/>
    <property type="match status" value="1"/>
</dbReference>
<dbReference type="GO" id="GO:0005737">
    <property type="term" value="C:cytoplasm"/>
    <property type="evidence" value="ECO:0007669"/>
    <property type="project" value="TreeGrafter"/>
</dbReference>
<keyword evidence="1 6" id="KW-0547">Nucleotide-binding</keyword>
<reference evidence="10" key="1">
    <citation type="submission" date="2021-01" db="EMBL/GenBank/DDBJ databases">
        <authorList>
            <person name="Corre E."/>
            <person name="Pelletier E."/>
            <person name="Niang G."/>
            <person name="Scheremetjew M."/>
            <person name="Finn R."/>
            <person name="Kale V."/>
            <person name="Holt S."/>
            <person name="Cochrane G."/>
            <person name="Meng A."/>
            <person name="Brown T."/>
            <person name="Cohen L."/>
        </authorList>
    </citation>
    <scope>NUCLEOTIDE SEQUENCE</scope>
    <source>
        <strain evidence="10">MM31A-1</strain>
    </source>
</reference>
<feature type="coiled-coil region" evidence="7">
    <location>
        <begin position="2091"/>
        <end position="2206"/>
    </location>
</feature>
<keyword evidence="2 6" id="KW-0067">ATP-binding</keyword>
<dbReference type="Gene3D" id="1.10.287.1490">
    <property type="match status" value="2"/>
</dbReference>
<feature type="compositionally biased region" description="Polar residues" evidence="8">
    <location>
        <begin position="24"/>
        <end position="36"/>
    </location>
</feature>
<dbReference type="PROSITE" id="PS50096">
    <property type="entry name" value="IQ"/>
    <property type="match status" value="3"/>
</dbReference>
<protein>
    <recommendedName>
        <fullName evidence="9">Myosin motor domain-containing protein</fullName>
    </recommendedName>
</protein>
<feature type="compositionally biased region" description="Basic and acidic residues" evidence="8">
    <location>
        <begin position="330"/>
        <end position="346"/>
    </location>
</feature>
<evidence type="ECO:0000259" key="9">
    <source>
        <dbReference type="PROSITE" id="PS51456"/>
    </source>
</evidence>
<dbReference type="Gene3D" id="1.20.5.4820">
    <property type="match status" value="1"/>
</dbReference>
<feature type="coiled-coil region" evidence="7">
    <location>
        <begin position="1972"/>
        <end position="1999"/>
    </location>
</feature>
<dbReference type="PROSITE" id="PS51456">
    <property type="entry name" value="MYOSIN_MOTOR"/>
    <property type="match status" value="1"/>
</dbReference>
<feature type="coiled-coil region" evidence="7">
    <location>
        <begin position="2492"/>
        <end position="2555"/>
    </location>
</feature>
<keyword evidence="4 6" id="KW-0505">Motor protein</keyword>
<dbReference type="Gene3D" id="1.10.10.820">
    <property type="match status" value="1"/>
</dbReference>
<dbReference type="GO" id="GO:0007015">
    <property type="term" value="P:actin filament organization"/>
    <property type="evidence" value="ECO:0007669"/>
    <property type="project" value="TreeGrafter"/>
</dbReference>